<accession>A0A8H6M1C6</accession>
<proteinExistence type="predicted"/>
<protein>
    <submittedName>
        <fullName evidence="1">Uncharacterized protein</fullName>
    </submittedName>
</protein>
<sequence length="98" mass="10435">MADISLDVIADGILLGTRVPWGSSGDSTNNVTWNRGLHDESCHIVHLGSMANAAILSQLHGTAASMMKAAISSILVPWPLPSSLESAMQPQFPEEFHP</sequence>
<name>A0A8H6M1C6_9AGAR</name>
<evidence type="ECO:0000313" key="1">
    <source>
        <dbReference type="EMBL" id="KAF6749659.1"/>
    </source>
</evidence>
<dbReference type="AlphaFoldDB" id="A0A8H6M1C6"/>
<dbReference type="Proteomes" id="UP000521943">
    <property type="component" value="Unassembled WGS sequence"/>
</dbReference>
<reference evidence="1 2" key="1">
    <citation type="submission" date="2020-07" db="EMBL/GenBank/DDBJ databases">
        <title>Comparative genomics of pyrophilous fungi reveals a link between fire events and developmental genes.</title>
        <authorList>
            <consortium name="DOE Joint Genome Institute"/>
            <person name="Steindorff A.S."/>
            <person name="Carver A."/>
            <person name="Calhoun S."/>
            <person name="Stillman K."/>
            <person name="Liu H."/>
            <person name="Lipzen A."/>
            <person name="Pangilinan J."/>
            <person name="Labutti K."/>
            <person name="Bruns T.D."/>
            <person name="Grigoriev I.V."/>
        </authorList>
    </citation>
    <scope>NUCLEOTIDE SEQUENCE [LARGE SCALE GENOMIC DNA]</scope>
    <source>
        <strain evidence="1 2">CBS 144469</strain>
    </source>
</reference>
<evidence type="ECO:0000313" key="2">
    <source>
        <dbReference type="Proteomes" id="UP000521943"/>
    </source>
</evidence>
<keyword evidence="2" id="KW-1185">Reference proteome</keyword>
<comment type="caution">
    <text evidence="1">The sequence shown here is derived from an EMBL/GenBank/DDBJ whole genome shotgun (WGS) entry which is preliminary data.</text>
</comment>
<dbReference type="EMBL" id="JACGCI010000061">
    <property type="protein sequence ID" value="KAF6749659.1"/>
    <property type="molecule type" value="Genomic_DNA"/>
</dbReference>
<organism evidence="1 2">
    <name type="scientific">Ephemerocybe angulata</name>
    <dbReference type="NCBI Taxonomy" id="980116"/>
    <lineage>
        <taxon>Eukaryota</taxon>
        <taxon>Fungi</taxon>
        <taxon>Dikarya</taxon>
        <taxon>Basidiomycota</taxon>
        <taxon>Agaricomycotina</taxon>
        <taxon>Agaricomycetes</taxon>
        <taxon>Agaricomycetidae</taxon>
        <taxon>Agaricales</taxon>
        <taxon>Agaricineae</taxon>
        <taxon>Psathyrellaceae</taxon>
        <taxon>Ephemerocybe</taxon>
    </lineage>
</organism>
<gene>
    <name evidence="1" type="ORF">DFP72DRAFT_1072895</name>
</gene>